<reference evidence="17" key="2">
    <citation type="submission" date="2023-02" db="EMBL/GenBank/DDBJ databases">
        <authorList>
            <person name="Rayyan A."/>
            <person name="Meyer T."/>
            <person name="Kyndt J.A."/>
        </authorList>
    </citation>
    <scope>NUCLEOTIDE SEQUENCE</scope>
    <source>
        <strain evidence="17">DSM 9987</strain>
    </source>
</reference>
<dbReference type="SMART" id="SM00936">
    <property type="entry name" value="PBP5_C"/>
    <property type="match status" value="1"/>
</dbReference>
<dbReference type="Gene3D" id="2.60.410.10">
    <property type="entry name" value="D-Ala-D-Ala carboxypeptidase, C-terminal domain"/>
    <property type="match status" value="1"/>
</dbReference>
<evidence type="ECO:0000256" key="15">
    <source>
        <dbReference type="SAM" id="Phobius"/>
    </source>
</evidence>
<evidence type="ECO:0000313" key="18">
    <source>
        <dbReference type="Proteomes" id="UP001165652"/>
    </source>
</evidence>
<dbReference type="Pfam" id="PF07943">
    <property type="entry name" value="PBP5_C"/>
    <property type="match status" value="1"/>
</dbReference>
<dbReference type="Pfam" id="PF00768">
    <property type="entry name" value="Peptidase_S11"/>
    <property type="match status" value="1"/>
</dbReference>
<keyword evidence="6" id="KW-0645">Protease</keyword>
<keyword evidence="11" id="KW-0961">Cell wall biogenesis/degradation</keyword>
<gene>
    <name evidence="17" type="ORF">PQJ73_16965</name>
</gene>
<keyword evidence="9" id="KW-0133">Cell shape</keyword>
<dbReference type="Proteomes" id="UP001165652">
    <property type="component" value="Unassembled WGS sequence"/>
</dbReference>
<evidence type="ECO:0000256" key="14">
    <source>
        <dbReference type="SAM" id="MobiDB-lite"/>
    </source>
</evidence>
<evidence type="ECO:0000256" key="12">
    <source>
        <dbReference type="ARBA" id="ARBA00034000"/>
    </source>
</evidence>
<dbReference type="InterPro" id="IPR012907">
    <property type="entry name" value="Peptidase_S11_C"/>
</dbReference>
<evidence type="ECO:0000256" key="4">
    <source>
        <dbReference type="ARBA" id="ARBA00012448"/>
    </source>
</evidence>
<feature type="domain" description="Peptidase S11 D-Ala-D-Ala carboxypeptidase A C-terminal" evidence="16">
    <location>
        <begin position="310"/>
        <end position="400"/>
    </location>
</feature>
<evidence type="ECO:0000256" key="1">
    <source>
        <dbReference type="ARBA" id="ARBA00003217"/>
    </source>
</evidence>
<feature type="region of interest" description="Disordered" evidence="14">
    <location>
        <begin position="1"/>
        <end position="21"/>
    </location>
</feature>
<organism evidence="17 18">
    <name type="scientific">Rhodoplanes tepidamans</name>
    <name type="common">Rhodoplanes cryptolactis</name>
    <dbReference type="NCBI Taxonomy" id="200616"/>
    <lineage>
        <taxon>Bacteria</taxon>
        <taxon>Pseudomonadati</taxon>
        <taxon>Pseudomonadota</taxon>
        <taxon>Alphaproteobacteria</taxon>
        <taxon>Hyphomicrobiales</taxon>
        <taxon>Nitrobacteraceae</taxon>
        <taxon>Rhodoplanes</taxon>
    </lineage>
</organism>
<dbReference type="SUPFAM" id="SSF56601">
    <property type="entry name" value="beta-lactamase/transpeptidase-like"/>
    <property type="match status" value="1"/>
</dbReference>
<dbReference type="SUPFAM" id="SSF69189">
    <property type="entry name" value="Penicillin-binding protein associated domain"/>
    <property type="match status" value="1"/>
</dbReference>
<comment type="caution">
    <text evidence="17">The sequence shown here is derived from an EMBL/GenBank/DDBJ whole genome shotgun (WGS) entry which is preliminary data.</text>
</comment>
<proteinExistence type="inferred from homology"/>
<accession>A0ABT5JDN9</accession>
<reference evidence="17" key="1">
    <citation type="journal article" date="2023" name="Microbiol Resour">
        <title>Genome Sequences of Rhodoplanes serenus and Two Thermotolerant Strains, Rhodoplanes tepidamans and 'Rhodoplanes cryptolactis,' Further Refine the Genus.</title>
        <authorList>
            <person name="Rayyan A.A."/>
            <person name="Kyndt J.A."/>
        </authorList>
    </citation>
    <scope>NUCLEOTIDE SEQUENCE</scope>
    <source>
        <strain evidence="17">DSM 9987</strain>
    </source>
</reference>
<evidence type="ECO:0000256" key="11">
    <source>
        <dbReference type="ARBA" id="ARBA00023316"/>
    </source>
</evidence>
<evidence type="ECO:0000256" key="2">
    <source>
        <dbReference type="ARBA" id="ARBA00004752"/>
    </source>
</evidence>
<dbReference type="PANTHER" id="PTHR21581:SF6">
    <property type="entry name" value="TRAFFICKING PROTEIN PARTICLE COMPLEX SUBUNIT 12"/>
    <property type="match status" value="1"/>
</dbReference>
<keyword evidence="5 17" id="KW-0121">Carboxypeptidase</keyword>
<evidence type="ECO:0000313" key="17">
    <source>
        <dbReference type="EMBL" id="MDC7787384.1"/>
    </source>
</evidence>
<dbReference type="InterPro" id="IPR018044">
    <property type="entry name" value="Peptidase_S11"/>
</dbReference>
<keyword evidence="15" id="KW-1133">Transmembrane helix</keyword>
<dbReference type="InterPro" id="IPR001967">
    <property type="entry name" value="Peptidase_S11_N"/>
</dbReference>
<evidence type="ECO:0000256" key="13">
    <source>
        <dbReference type="RuleBase" id="RU004016"/>
    </source>
</evidence>
<comment type="function">
    <text evidence="1">Removes C-terminal D-alanyl residues from sugar-peptide cell wall precursors.</text>
</comment>
<dbReference type="RefSeq" id="WP_272778227.1">
    <property type="nucleotide sequence ID" value="NZ_JAQQLI010000026.1"/>
</dbReference>
<dbReference type="InterPro" id="IPR015956">
    <property type="entry name" value="Peniciliin-bd_prot_C_sf"/>
</dbReference>
<sequence>MLRRRPAAPGGASGRDAAGRGGPARGLVGAVAALSLVLVVALVAAAGAANNSVTGAKKEEGFQTAAPYAILIDAETGTVLYEKAADTPTAPSSLLKLMTAEMVFHELESGRLTLDQEFPVSEDAWRRGGAPSHTSSMFAPIHSRVRIEDLLRGLIIQSGNDAAIALAEGIAGNERSFAEAMTRRAREIGLARSTFGNATGLPDPGNAVTMRELAKLAQHIIRTYPKYYPIYGEREFTWNKIRQLNRNPLLPLNLGADGMKTGYTAEGGYGLVGSAVQNGLRLIVAINGLKTAKDRADEGRRLLEWGFSGFEARPLFAEGQTIGDAKVFGGAQGSVPLVAGKAVSVLVPKNTTDRISARILYTGPVRAPVAEGQPVGRLRVIRGDNVTLEVPLKAAEAVEVGSLPQRAVDVVTELVIGWIKAGFARI</sequence>
<dbReference type="EC" id="3.4.16.4" evidence="4"/>
<keyword evidence="10" id="KW-0573">Peptidoglycan synthesis</keyword>
<comment type="catalytic activity">
    <reaction evidence="12">
        <text>Preferential cleavage: (Ac)2-L-Lys-D-Ala-|-D-Ala. Also transpeptidation of peptidyl-alanyl moieties that are N-acyl substituents of D-alanine.</text>
        <dbReference type="EC" id="3.4.16.4"/>
    </reaction>
</comment>
<evidence type="ECO:0000256" key="9">
    <source>
        <dbReference type="ARBA" id="ARBA00022960"/>
    </source>
</evidence>
<feature type="compositionally biased region" description="Low complexity" evidence="14">
    <location>
        <begin position="7"/>
        <end position="16"/>
    </location>
</feature>
<name>A0ABT5JDN9_RHOTP</name>
<dbReference type="PANTHER" id="PTHR21581">
    <property type="entry name" value="D-ALANYL-D-ALANINE CARBOXYPEPTIDASE"/>
    <property type="match status" value="1"/>
</dbReference>
<evidence type="ECO:0000256" key="7">
    <source>
        <dbReference type="ARBA" id="ARBA00022729"/>
    </source>
</evidence>
<dbReference type="InterPro" id="IPR012338">
    <property type="entry name" value="Beta-lactam/transpept-like"/>
</dbReference>
<dbReference type="InterPro" id="IPR037167">
    <property type="entry name" value="Peptidase_S11_C_sf"/>
</dbReference>
<evidence type="ECO:0000256" key="8">
    <source>
        <dbReference type="ARBA" id="ARBA00022801"/>
    </source>
</evidence>
<comment type="similarity">
    <text evidence="3 13">Belongs to the peptidase S11 family.</text>
</comment>
<dbReference type="GO" id="GO:0004180">
    <property type="term" value="F:carboxypeptidase activity"/>
    <property type="evidence" value="ECO:0007669"/>
    <property type="project" value="UniProtKB-KW"/>
</dbReference>
<keyword evidence="7" id="KW-0732">Signal</keyword>
<evidence type="ECO:0000256" key="3">
    <source>
        <dbReference type="ARBA" id="ARBA00007164"/>
    </source>
</evidence>
<keyword evidence="8" id="KW-0378">Hydrolase</keyword>
<evidence type="ECO:0000256" key="5">
    <source>
        <dbReference type="ARBA" id="ARBA00022645"/>
    </source>
</evidence>
<evidence type="ECO:0000256" key="6">
    <source>
        <dbReference type="ARBA" id="ARBA00022670"/>
    </source>
</evidence>
<keyword evidence="15" id="KW-0812">Transmembrane</keyword>
<keyword evidence="18" id="KW-1185">Reference proteome</keyword>
<comment type="pathway">
    <text evidence="2">Cell wall biogenesis; peptidoglycan biosynthesis.</text>
</comment>
<dbReference type="EMBL" id="JAQQLI010000026">
    <property type="protein sequence ID" value="MDC7787384.1"/>
    <property type="molecule type" value="Genomic_DNA"/>
</dbReference>
<evidence type="ECO:0000256" key="10">
    <source>
        <dbReference type="ARBA" id="ARBA00022984"/>
    </source>
</evidence>
<protein>
    <recommendedName>
        <fullName evidence="4">serine-type D-Ala-D-Ala carboxypeptidase</fullName>
        <ecNumber evidence="4">3.4.16.4</ecNumber>
    </recommendedName>
</protein>
<evidence type="ECO:0000259" key="16">
    <source>
        <dbReference type="SMART" id="SM00936"/>
    </source>
</evidence>
<keyword evidence="15" id="KW-0472">Membrane</keyword>
<feature type="transmembrane region" description="Helical" evidence="15">
    <location>
        <begin position="27"/>
        <end position="49"/>
    </location>
</feature>
<dbReference type="PRINTS" id="PR00725">
    <property type="entry name" value="DADACBPTASE1"/>
</dbReference>
<dbReference type="Gene3D" id="3.40.710.10">
    <property type="entry name" value="DD-peptidase/beta-lactamase superfamily"/>
    <property type="match status" value="1"/>
</dbReference>